<evidence type="ECO:0000259" key="2">
    <source>
        <dbReference type="Pfam" id="PF24625"/>
    </source>
</evidence>
<feature type="region of interest" description="Disordered" evidence="1">
    <location>
        <begin position="1"/>
        <end position="51"/>
    </location>
</feature>
<dbReference type="AlphaFoldDB" id="A0A9P4MWB9"/>
<feature type="region of interest" description="Disordered" evidence="1">
    <location>
        <begin position="82"/>
        <end position="107"/>
    </location>
</feature>
<name>A0A9P4MWB9_9PLEO</name>
<proteinExistence type="predicted"/>
<gene>
    <name evidence="3" type="ORF">GQ43DRAFT_363423</name>
</gene>
<dbReference type="Proteomes" id="UP000799536">
    <property type="component" value="Unassembled WGS sequence"/>
</dbReference>
<feature type="compositionally biased region" description="Basic and acidic residues" evidence="1">
    <location>
        <begin position="307"/>
        <end position="322"/>
    </location>
</feature>
<evidence type="ECO:0000313" key="3">
    <source>
        <dbReference type="EMBL" id="KAF2204982.1"/>
    </source>
</evidence>
<dbReference type="OrthoDB" id="5321209at2759"/>
<evidence type="ECO:0000256" key="1">
    <source>
        <dbReference type="SAM" id="MobiDB-lite"/>
    </source>
</evidence>
<keyword evidence="4" id="KW-1185">Reference proteome</keyword>
<protein>
    <recommendedName>
        <fullName evidence="2">DUF7626 domain-containing protein</fullName>
    </recommendedName>
</protein>
<feature type="compositionally biased region" description="Basic and acidic residues" evidence="1">
    <location>
        <begin position="271"/>
        <end position="285"/>
    </location>
</feature>
<accession>A0A9P4MWB9</accession>
<organism evidence="3 4">
    <name type="scientific">Delitschia confertaspora ATCC 74209</name>
    <dbReference type="NCBI Taxonomy" id="1513339"/>
    <lineage>
        <taxon>Eukaryota</taxon>
        <taxon>Fungi</taxon>
        <taxon>Dikarya</taxon>
        <taxon>Ascomycota</taxon>
        <taxon>Pezizomycotina</taxon>
        <taxon>Dothideomycetes</taxon>
        <taxon>Pleosporomycetidae</taxon>
        <taxon>Pleosporales</taxon>
        <taxon>Delitschiaceae</taxon>
        <taxon>Delitschia</taxon>
    </lineage>
</organism>
<feature type="compositionally biased region" description="Acidic residues" evidence="1">
    <location>
        <begin position="9"/>
        <end position="19"/>
    </location>
</feature>
<feature type="region of interest" description="Disordered" evidence="1">
    <location>
        <begin position="271"/>
        <end position="340"/>
    </location>
</feature>
<dbReference type="EMBL" id="ML993864">
    <property type="protein sequence ID" value="KAF2204982.1"/>
    <property type="molecule type" value="Genomic_DNA"/>
</dbReference>
<comment type="caution">
    <text evidence="3">The sequence shown here is derived from an EMBL/GenBank/DDBJ whole genome shotgun (WGS) entry which is preliminary data.</text>
</comment>
<sequence>MLTWTTQAENEEFELEGYENLEQPGSYASDEDDNDDMDDDDDDEPLEHKTRHAFFDRSVRMAEKAALRTQFEEDNSFTLNEDDDIITRPTSRDPGSFGRRNRQTGSTLPAYHKKVSHELDSDDELMVTMRDKGYTDQQIADRLAREGRCRYDRKSIGTRIGCIKLAQAAHIDRLLEEGYKVWEFEDDQLLMKAYELADIEVRYDIERIRAWRFRKVSEQMRRLSKDALFSAKACQERYRAIMNGTAGIPTDLDDDPDARRQELEKHRVARQLAREADEAQKEKKAEIKHRIKEEARLRNTQKAEQTALKRAEKTQEKADRAMRRAAQHQMRLQRAQENKQNKLSRLEEIKAQKVAQAQAAKDALGVNPHSPLKVNRVLDFKAVTPETPDPRIYLSFSDLKTLCKDRLQDADDVYTLMQLKATCRSKGLSTAGTKIQMRYQLALNEARKYPSFEKNLAREIEGIARPEDEESGEQIESIEKDYVILV</sequence>
<evidence type="ECO:0000313" key="4">
    <source>
        <dbReference type="Proteomes" id="UP000799536"/>
    </source>
</evidence>
<dbReference type="Pfam" id="PF24625">
    <property type="entry name" value="DUF7626"/>
    <property type="match status" value="1"/>
</dbReference>
<feature type="compositionally biased region" description="Acidic residues" evidence="1">
    <location>
        <begin position="29"/>
        <end position="45"/>
    </location>
</feature>
<dbReference type="InterPro" id="IPR056043">
    <property type="entry name" value="DUF7626"/>
</dbReference>
<feature type="domain" description="DUF7626" evidence="2">
    <location>
        <begin position="118"/>
        <end position="172"/>
    </location>
</feature>
<reference evidence="3" key="1">
    <citation type="journal article" date="2020" name="Stud. Mycol.">
        <title>101 Dothideomycetes genomes: a test case for predicting lifestyles and emergence of pathogens.</title>
        <authorList>
            <person name="Haridas S."/>
            <person name="Albert R."/>
            <person name="Binder M."/>
            <person name="Bloem J."/>
            <person name="Labutti K."/>
            <person name="Salamov A."/>
            <person name="Andreopoulos B."/>
            <person name="Baker S."/>
            <person name="Barry K."/>
            <person name="Bills G."/>
            <person name="Bluhm B."/>
            <person name="Cannon C."/>
            <person name="Castanera R."/>
            <person name="Culley D."/>
            <person name="Daum C."/>
            <person name="Ezra D."/>
            <person name="Gonzalez J."/>
            <person name="Henrissat B."/>
            <person name="Kuo A."/>
            <person name="Liang C."/>
            <person name="Lipzen A."/>
            <person name="Lutzoni F."/>
            <person name="Magnuson J."/>
            <person name="Mondo S."/>
            <person name="Nolan M."/>
            <person name="Ohm R."/>
            <person name="Pangilinan J."/>
            <person name="Park H.-J."/>
            <person name="Ramirez L."/>
            <person name="Alfaro M."/>
            <person name="Sun H."/>
            <person name="Tritt A."/>
            <person name="Yoshinaga Y."/>
            <person name="Zwiers L.-H."/>
            <person name="Turgeon B."/>
            <person name="Goodwin S."/>
            <person name="Spatafora J."/>
            <person name="Crous P."/>
            <person name="Grigoriev I."/>
        </authorList>
    </citation>
    <scope>NUCLEOTIDE SEQUENCE</scope>
    <source>
        <strain evidence="3">ATCC 74209</strain>
    </source>
</reference>